<accession>A0A077ZQF2</accession>
<proteinExistence type="predicted"/>
<feature type="compositionally biased region" description="Low complexity" evidence="2">
    <location>
        <begin position="61"/>
        <end position="81"/>
    </location>
</feature>
<feature type="region of interest" description="Disordered" evidence="2">
    <location>
        <begin position="485"/>
        <end position="523"/>
    </location>
</feature>
<feature type="compositionally biased region" description="Polar residues" evidence="2">
    <location>
        <begin position="219"/>
        <end position="238"/>
    </location>
</feature>
<feature type="coiled-coil region" evidence="1">
    <location>
        <begin position="253"/>
        <end position="369"/>
    </location>
</feature>
<evidence type="ECO:0000313" key="3">
    <source>
        <dbReference type="EMBL" id="CDW72138.1"/>
    </source>
</evidence>
<feature type="region of interest" description="Disordered" evidence="2">
    <location>
        <begin position="1"/>
        <end position="246"/>
    </location>
</feature>
<dbReference type="Proteomes" id="UP000039865">
    <property type="component" value="Unassembled WGS sequence"/>
</dbReference>
<organism evidence="3 4">
    <name type="scientific">Stylonychia lemnae</name>
    <name type="common">Ciliate</name>
    <dbReference type="NCBI Taxonomy" id="5949"/>
    <lineage>
        <taxon>Eukaryota</taxon>
        <taxon>Sar</taxon>
        <taxon>Alveolata</taxon>
        <taxon>Ciliophora</taxon>
        <taxon>Intramacronucleata</taxon>
        <taxon>Spirotrichea</taxon>
        <taxon>Stichotrichia</taxon>
        <taxon>Sporadotrichida</taxon>
        <taxon>Oxytrichidae</taxon>
        <taxon>Stylonychinae</taxon>
        <taxon>Stylonychia</taxon>
    </lineage>
</organism>
<feature type="coiled-coil region" evidence="1">
    <location>
        <begin position="759"/>
        <end position="786"/>
    </location>
</feature>
<feature type="compositionally biased region" description="Basic residues" evidence="2">
    <location>
        <begin position="1"/>
        <end position="12"/>
    </location>
</feature>
<feature type="compositionally biased region" description="Polar residues" evidence="2">
    <location>
        <begin position="165"/>
        <end position="186"/>
    </location>
</feature>
<gene>
    <name evidence="3" type="primary">Contig4845.g5186</name>
    <name evidence="3" type="ORF">STYLEM_1092</name>
</gene>
<evidence type="ECO:0000256" key="2">
    <source>
        <dbReference type="SAM" id="MobiDB-lite"/>
    </source>
</evidence>
<keyword evidence="4" id="KW-1185">Reference proteome</keyword>
<feature type="compositionally biased region" description="Basic and acidic residues" evidence="2">
    <location>
        <begin position="187"/>
        <end position="203"/>
    </location>
</feature>
<feature type="compositionally biased region" description="Low complexity" evidence="2">
    <location>
        <begin position="512"/>
        <end position="523"/>
    </location>
</feature>
<keyword evidence="1" id="KW-0175">Coiled coil</keyword>
<feature type="region of interest" description="Disordered" evidence="2">
    <location>
        <begin position="898"/>
        <end position="933"/>
    </location>
</feature>
<sequence>MQNRKKSQHRKSIGTANYAAYRSKSRPKSPSYTLAKNFNQPAKKSHANEGRSNKKFKIKLTENFNNHNTTTTTVQNNNNHTKNSKKTSLSKKKRRSGRESLDMTYIQTNKRKLDMFGVGNSTTTSHQKHGDTQVRGRVFSPNERSNSQKSQSRSRGSSHYKPVHHSTQQNNPRANCYSFNHTPRNHQSLDKRRTKEEDQDHHPIYNIPSETAEDDQKSTSHYNTQTRNHTESRYSSSCKYDRDQEQEHLSKELAQAKNKIYEQKFKIDTLKKQMHELESENKSIKDKFHQEQDKSDEFFTKAEKYKMIAKDFRREIENLQVQIEELKLKIEQETKNYETIFRIKEENDIRELKQRSQLQQSMLENLRHLQGIASQIDKQCLMINPINDLFEQIQMVNQQNFESSHQNGIRPYDEVTLSQEGDNIKPNNICFRSMEEKDMKIAPDAIMYSGESINVDDQQQNFDYNQQQQMLAMYQHQQQIIDSTNKQHKPPNEDQTPSIRKYHQNRSDKQQHVSNSNNVSQNNIPLVMNSQNQLENTANSYNQSFQQSSSTYNQGHQMALTQSQFEGLQRIQQEMISLREQSKRVLDENITLNERNQRLQDQLEEIKTKSEQQSLLPQYKEAFEQLRKANENMQKKIEMLEQERNHVNLTLKVEQDLKEMAEKISKYDYENQNLREERDLFVQQIQNLEQFNRNQEKMIHYFQQQQQQLQQNMSNLQMNQQSQVITTQPSLAIEGTSSNMQYNLNVPLMRKTSNTNLVNSSSSNNIKQQINRVADLQNNLTNDDQNLLSDLSKSPTSQYFSNRTDNYNQVHAFTLNQHTNSDFNLTQSILNKSNSRGTRMSNLNPQQNNLINTESSMYLETTNNERNDILQQYNTTNNMLMNDQENLFSLSSTYPDRQMRLHSPSAHHNQSNQASNSNSNTAGNNLSISQLNTGNFKNSTMKEQFEIKYNDGVMPQNPHMFLQQQPTIQSQQQQYQYQMQQQLQHQFSQQSSMPPKSSTRSVNLHINDINQSQSQEVTNRDKNQFSLNKLVGGGRVLQPTSISSYQFVNNQQQNLKNHDIVTYEMESSDNSNKMASGGNNNKTMVMNEFSEDSSSSLSNNNLNSDRSLEKHLQALRIQNQNLLNSQLNNFSHHHTSQVVNINKYPSEETSFQVSNSNAPQSSSIHSLSLYPQKFQQDYQIDSKPSQNRQIYNTMNQQQKNIQLQSNKENLMMIDDEFIFQNGLNQLQQQCSSKNITSSKIKSPAFYESHNNFSDTELINIDCHQPKGLFNQQIMMDNIITQSKHQTESYCTTDKQNTLTHCMNGTNFNISDSQVASTTNKNGSVSGVSNFMSERTLNLKKEITSLDEEILLLQNSLKQALIKKGGAIAAEEDRLTNS</sequence>
<feature type="compositionally biased region" description="Polar residues" evidence="2">
    <location>
        <begin position="921"/>
        <end position="933"/>
    </location>
</feature>
<feature type="compositionally biased region" description="Low complexity" evidence="2">
    <location>
        <begin position="144"/>
        <end position="155"/>
    </location>
</feature>
<reference evidence="3 4" key="1">
    <citation type="submission" date="2014-06" db="EMBL/GenBank/DDBJ databases">
        <authorList>
            <person name="Swart Estienne"/>
        </authorList>
    </citation>
    <scope>NUCLEOTIDE SEQUENCE [LARGE SCALE GENOMIC DNA]</scope>
    <source>
        <strain evidence="3 4">130c</strain>
    </source>
</reference>
<feature type="compositionally biased region" description="Low complexity" evidence="2">
    <location>
        <begin position="906"/>
        <end position="920"/>
    </location>
</feature>
<feature type="coiled-coil region" evidence="1">
    <location>
        <begin position="568"/>
        <end position="719"/>
    </location>
</feature>
<evidence type="ECO:0000256" key="1">
    <source>
        <dbReference type="SAM" id="Coils"/>
    </source>
</evidence>
<evidence type="ECO:0000313" key="4">
    <source>
        <dbReference type="Proteomes" id="UP000039865"/>
    </source>
</evidence>
<dbReference type="OMA" id="INIDCHQ"/>
<dbReference type="InParanoid" id="A0A077ZQF2"/>
<name>A0A077ZQF2_STYLE</name>
<dbReference type="EMBL" id="CCKQ01001036">
    <property type="protein sequence ID" value="CDW72138.1"/>
    <property type="molecule type" value="Genomic_DNA"/>
</dbReference>
<feature type="compositionally biased region" description="Polar residues" evidence="2">
    <location>
        <begin position="28"/>
        <end position="42"/>
    </location>
</feature>
<feature type="compositionally biased region" description="Basic residues" evidence="2">
    <location>
        <begin position="82"/>
        <end position="96"/>
    </location>
</feature>
<protein>
    <submittedName>
        <fullName evidence="3">Uncharacterized protein</fullName>
    </submittedName>
</protein>